<evidence type="ECO:0000313" key="2">
    <source>
        <dbReference type="EMBL" id="KAJ7681692.1"/>
    </source>
</evidence>
<sequence>MGAKRGCCEAGNVSGSRQGREEGGGWMKRRKGEYTDHFGHPLFTQTSPRTRGSRYIQDVFLDYLIYEASQNATLDPSSSARLLVLNTSSQLAYSQGWSTGITLRPGLVETAISLNNSVEGAADLGATVALNFTGSGIEVRGLLVKEFPSAAAAYSLDGEPWVDASGKSEML</sequence>
<dbReference type="EMBL" id="JARKIE010000115">
    <property type="protein sequence ID" value="KAJ7681692.1"/>
    <property type="molecule type" value="Genomic_DNA"/>
</dbReference>
<feature type="region of interest" description="Disordered" evidence="1">
    <location>
        <begin position="1"/>
        <end position="31"/>
    </location>
</feature>
<evidence type="ECO:0000256" key="1">
    <source>
        <dbReference type="SAM" id="MobiDB-lite"/>
    </source>
</evidence>
<gene>
    <name evidence="2" type="ORF">B0H17DRAFT_1138290</name>
</gene>
<comment type="caution">
    <text evidence="2">The sequence shown here is derived from an EMBL/GenBank/DDBJ whole genome shotgun (WGS) entry which is preliminary data.</text>
</comment>
<organism evidence="2 3">
    <name type="scientific">Mycena rosella</name>
    <name type="common">Pink bonnet</name>
    <name type="synonym">Agaricus rosellus</name>
    <dbReference type="NCBI Taxonomy" id="1033263"/>
    <lineage>
        <taxon>Eukaryota</taxon>
        <taxon>Fungi</taxon>
        <taxon>Dikarya</taxon>
        <taxon>Basidiomycota</taxon>
        <taxon>Agaricomycotina</taxon>
        <taxon>Agaricomycetes</taxon>
        <taxon>Agaricomycetidae</taxon>
        <taxon>Agaricales</taxon>
        <taxon>Marasmiineae</taxon>
        <taxon>Mycenaceae</taxon>
        <taxon>Mycena</taxon>
    </lineage>
</organism>
<dbReference type="AlphaFoldDB" id="A0AAD7GDS1"/>
<proteinExistence type="predicted"/>
<protein>
    <submittedName>
        <fullName evidence="2">Uncharacterized protein</fullName>
    </submittedName>
</protein>
<name>A0AAD7GDS1_MYCRO</name>
<evidence type="ECO:0000313" key="3">
    <source>
        <dbReference type="Proteomes" id="UP001221757"/>
    </source>
</evidence>
<accession>A0AAD7GDS1</accession>
<reference evidence="2" key="1">
    <citation type="submission" date="2023-03" db="EMBL/GenBank/DDBJ databases">
        <title>Massive genome expansion in bonnet fungi (Mycena s.s.) driven by repeated elements and novel gene families across ecological guilds.</title>
        <authorList>
            <consortium name="Lawrence Berkeley National Laboratory"/>
            <person name="Harder C.B."/>
            <person name="Miyauchi S."/>
            <person name="Viragh M."/>
            <person name="Kuo A."/>
            <person name="Thoen E."/>
            <person name="Andreopoulos B."/>
            <person name="Lu D."/>
            <person name="Skrede I."/>
            <person name="Drula E."/>
            <person name="Henrissat B."/>
            <person name="Morin E."/>
            <person name="Kohler A."/>
            <person name="Barry K."/>
            <person name="LaButti K."/>
            <person name="Morin E."/>
            <person name="Salamov A."/>
            <person name="Lipzen A."/>
            <person name="Mereny Z."/>
            <person name="Hegedus B."/>
            <person name="Baldrian P."/>
            <person name="Stursova M."/>
            <person name="Weitz H."/>
            <person name="Taylor A."/>
            <person name="Grigoriev I.V."/>
            <person name="Nagy L.G."/>
            <person name="Martin F."/>
            <person name="Kauserud H."/>
        </authorList>
    </citation>
    <scope>NUCLEOTIDE SEQUENCE</scope>
    <source>
        <strain evidence="2">CBHHK067</strain>
    </source>
</reference>
<keyword evidence="3" id="KW-1185">Reference proteome</keyword>
<dbReference type="Proteomes" id="UP001221757">
    <property type="component" value="Unassembled WGS sequence"/>
</dbReference>